<dbReference type="Proteomes" id="UP000266673">
    <property type="component" value="Unassembled WGS sequence"/>
</dbReference>
<comment type="caution">
    <text evidence="1">The sequence shown here is derived from an EMBL/GenBank/DDBJ whole genome shotgun (WGS) entry which is preliminary data.</text>
</comment>
<keyword evidence="2" id="KW-1185">Reference proteome</keyword>
<dbReference type="AlphaFoldDB" id="A0A397UJ57"/>
<proteinExistence type="predicted"/>
<protein>
    <submittedName>
        <fullName evidence="1">Uncharacterized protein</fullName>
    </submittedName>
</protein>
<name>A0A397UJ57_9GLOM</name>
<accession>A0A397UJ57</accession>
<reference evidence="1 2" key="1">
    <citation type="submission" date="2018-06" db="EMBL/GenBank/DDBJ databases">
        <title>Comparative genomics reveals the genomic features of Rhizophagus irregularis, R. cerebriforme, R. diaphanum and Gigaspora rosea, and their symbiotic lifestyle signature.</title>
        <authorList>
            <person name="Morin E."/>
            <person name="San Clemente H."/>
            <person name="Chen E.C.H."/>
            <person name="De La Providencia I."/>
            <person name="Hainaut M."/>
            <person name="Kuo A."/>
            <person name="Kohler A."/>
            <person name="Murat C."/>
            <person name="Tang N."/>
            <person name="Roy S."/>
            <person name="Loubradou J."/>
            <person name="Henrissat B."/>
            <person name="Grigoriev I.V."/>
            <person name="Corradi N."/>
            <person name="Roux C."/>
            <person name="Martin F.M."/>
        </authorList>
    </citation>
    <scope>NUCLEOTIDE SEQUENCE [LARGE SCALE GENOMIC DNA]</scope>
    <source>
        <strain evidence="1 2">DAOM 194757</strain>
    </source>
</reference>
<organism evidence="1 2">
    <name type="scientific">Gigaspora rosea</name>
    <dbReference type="NCBI Taxonomy" id="44941"/>
    <lineage>
        <taxon>Eukaryota</taxon>
        <taxon>Fungi</taxon>
        <taxon>Fungi incertae sedis</taxon>
        <taxon>Mucoromycota</taxon>
        <taxon>Glomeromycotina</taxon>
        <taxon>Glomeromycetes</taxon>
        <taxon>Diversisporales</taxon>
        <taxon>Gigasporaceae</taxon>
        <taxon>Gigaspora</taxon>
    </lineage>
</organism>
<evidence type="ECO:0000313" key="1">
    <source>
        <dbReference type="EMBL" id="RIB07363.1"/>
    </source>
</evidence>
<gene>
    <name evidence="1" type="ORF">C2G38_2214650</name>
</gene>
<evidence type="ECO:0000313" key="2">
    <source>
        <dbReference type="Proteomes" id="UP000266673"/>
    </source>
</evidence>
<sequence>MQISIKIKKIVSTKKQKEEREFALKEKEVEISIKEREAALEIKKQESLIELEKQKLENGKNNNSF</sequence>
<dbReference type="EMBL" id="QKWP01001668">
    <property type="protein sequence ID" value="RIB07363.1"/>
    <property type="molecule type" value="Genomic_DNA"/>
</dbReference>